<accession>A0A1B2EQC0</accession>
<dbReference type="GO" id="GO:0004622">
    <property type="term" value="F:phosphatidylcholine lysophospholipase activity"/>
    <property type="evidence" value="ECO:0007669"/>
    <property type="project" value="TreeGrafter"/>
</dbReference>
<organism evidence="2">
    <name type="scientific">Microvirga ossetica</name>
    <dbReference type="NCBI Taxonomy" id="1882682"/>
    <lineage>
        <taxon>Bacteria</taxon>
        <taxon>Pseudomonadati</taxon>
        <taxon>Pseudomonadota</taxon>
        <taxon>Alphaproteobacteria</taxon>
        <taxon>Hyphomicrobiales</taxon>
        <taxon>Methylobacteriaceae</taxon>
        <taxon>Microvirga</taxon>
    </lineage>
</organism>
<feature type="domain" description="SGNH hydrolase-type esterase" evidence="1">
    <location>
        <begin position="20"/>
        <end position="170"/>
    </location>
</feature>
<evidence type="ECO:0000259" key="1">
    <source>
        <dbReference type="Pfam" id="PF13472"/>
    </source>
</evidence>
<dbReference type="PANTHER" id="PTHR30383">
    <property type="entry name" value="THIOESTERASE 1/PROTEASE 1/LYSOPHOSPHOLIPASE L1"/>
    <property type="match status" value="1"/>
</dbReference>
<reference evidence="2" key="1">
    <citation type="submission" date="2016-07" db="EMBL/GenBank/DDBJ databases">
        <title>Microvirga ossetica sp. nov. a new species of rhizobia isolated from root nodules of the legume species Vicia alpestris Steven originated from North Ossetia region in the Caucasus.</title>
        <authorList>
            <person name="Safronova V.I."/>
            <person name="Kuznetsova I.G."/>
            <person name="Sazanova A.L."/>
            <person name="Belimov A."/>
            <person name="Andronov E."/>
            <person name="Osledkin Y.S."/>
            <person name="Onishchuk O.P."/>
            <person name="Kurchak O.N."/>
            <person name="Shaposhnikov A.I."/>
            <person name="Willems A."/>
            <person name="Tikhonovich I.A."/>
        </authorList>
    </citation>
    <scope>NUCLEOTIDE SEQUENCE [LARGE SCALE GENOMIC DNA]</scope>
    <source>
        <strain evidence="2">V5/3M</strain>
        <plasmid evidence="2">unnamed1</plasmid>
    </source>
</reference>
<keyword evidence="2" id="KW-0614">Plasmid</keyword>
<gene>
    <name evidence="2" type="ORF">BB934_27880</name>
</gene>
<geneLocation type="plasmid" evidence="2">
    <name>unnamed1</name>
</geneLocation>
<sequence length="181" mass="19959">MAGRVTVYDSLPGTAEIVMLGDSLTDWGNWDELLPGLDIINRGIGGDTSGGVLTRLKEISQRNPKTVVLMIGINDILQDSSPELVALNIKQTVRSLRENKIRVILQSVLLMDATTGQRANRKVKRLNTFLRHIAAEESTQFLDLNTVLAPNGTLHPELTRDGLHLAGRGYILWAESLRPLL</sequence>
<dbReference type="InterPro" id="IPR051532">
    <property type="entry name" value="Ester_Hydrolysis_Enzymes"/>
</dbReference>
<dbReference type="KEGG" id="moc:BB934_27880"/>
<proteinExistence type="predicted"/>
<protein>
    <recommendedName>
        <fullName evidence="1">SGNH hydrolase-type esterase domain-containing protein</fullName>
    </recommendedName>
</protein>
<evidence type="ECO:0000313" key="2">
    <source>
        <dbReference type="EMBL" id="ANY82178.1"/>
    </source>
</evidence>
<dbReference type="Gene3D" id="3.40.50.1110">
    <property type="entry name" value="SGNH hydrolase"/>
    <property type="match status" value="1"/>
</dbReference>
<dbReference type="InterPro" id="IPR013830">
    <property type="entry name" value="SGNH_hydro"/>
</dbReference>
<dbReference type="EMBL" id="CP016617">
    <property type="protein sequence ID" value="ANY82178.1"/>
    <property type="molecule type" value="Genomic_DNA"/>
</dbReference>
<dbReference type="InterPro" id="IPR036514">
    <property type="entry name" value="SGNH_hydro_sf"/>
</dbReference>
<dbReference type="PANTHER" id="PTHR30383:SF5">
    <property type="entry name" value="SGNH HYDROLASE-TYPE ESTERASE DOMAIN-CONTAINING PROTEIN"/>
    <property type="match status" value="1"/>
</dbReference>
<dbReference type="Pfam" id="PF13472">
    <property type="entry name" value="Lipase_GDSL_2"/>
    <property type="match status" value="1"/>
</dbReference>
<dbReference type="AlphaFoldDB" id="A0A1B2EQC0"/>
<dbReference type="SUPFAM" id="SSF52266">
    <property type="entry name" value="SGNH hydrolase"/>
    <property type="match status" value="1"/>
</dbReference>
<name>A0A1B2EQC0_9HYPH</name>